<feature type="binding site" evidence="9">
    <location>
        <position position="82"/>
    </location>
    <ligand>
        <name>ATP</name>
        <dbReference type="ChEBI" id="CHEBI:30616"/>
    </ligand>
</feature>
<evidence type="ECO:0000256" key="9">
    <source>
        <dbReference type="PROSITE-ProRule" id="PRU10141"/>
    </source>
</evidence>
<dbReference type="AlphaFoldDB" id="A0A9P6IZ57"/>
<evidence type="ECO:0000256" key="4">
    <source>
        <dbReference type="ARBA" id="ARBA00022679"/>
    </source>
</evidence>
<evidence type="ECO:0000256" key="5">
    <source>
        <dbReference type="ARBA" id="ARBA00022741"/>
    </source>
</evidence>
<feature type="region of interest" description="Disordered" evidence="10">
    <location>
        <begin position="1"/>
        <end position="44"/>
    </location>
</feature>
<evidence type="ECO:0000256" key="10">
    <source>
        <dbReference type="SAM" id="MobiDB-lite"/>
    </source>
</evidence>
<keyword evidence="4" id="KW-0808">Transferase</keyword>
<dbReference type="GO" id="GO:0030332">
    <property type="term" value="F:cyclin binding"/>
    <property type="evidence" value="ECO:0007669"/>
    <property type="project" value="TreeGrafter"/>
</dbReference>
<evidence type="ECO:0000256" key="3">
    <source>
        <dbReference type="ARBA" id="ARBA00022527"/>
    </source>
</evidence>
<reference evidence="12" key="1">
    <citation type="journal article" date="2020" name="Fungal Divers.">
        <title>Resolving the Mortierellaceae phylogeny through synthesis of multi-gene phylogenetics and phylogenomics.</title>
        <authorList>
            <person name="Vandepol N."/>
            <person name="Liber J."/>
            <person name="Desiro A."/>
            <person name="Na H."/>
            <person name="Kennedy M."/>
            <person name="Barry K."/>
            <person name="Grigoriev I.V."/>
            <person name="Miller A.N."/>
            <person name="O'Donnell K."/>
            <person name="Stajich J.E."/>
            <person name="Bonito G."/>
        </authorList>
    </citation>
    <scope>NUCLEOTIDE SEQUENCE</scope>
    <source>
        <strain evidence="12">CK1249</strain>
    </source>
</reference>
<feature type="region of interest" description="Disordered" evidence="10">
    <location>
        <begin position="363"/>
        <end position="416"/>
    </location>
</feature>
<dbReference type="InterPro" id="IPR011009">
    <property type="entry name" value="Kinase-like_dom_sf"/>
</dbReference>
<feature type="compositionally biased region" description="Basic and acidic residues" evidence="10">
    <location>
        <begin position="601"/>
        <end position="709"/>
    </location>
</feature>
<comment type="caution">
    <text evidence="12">The sequence shown here is derived from an EMBL/GenBank/DDBJ whole genome shotgun (WGS) entry which is preliminary data.</text>
</comment>
<feature type="compositionally biased region" description="Polar residues" evidence="10">
    <location>
        <begin position="405"/>
        <end position="415"/>
    </location>
</feature>
<dbReference type="EMBL" id="JAAAHY010000965">
    <property type="protein sequence ID" value="KAF9954492.1"/>
    <property type="molecule type" value="Genomic_DNA"/>
</dbReference>
<dbReference type="SUPFAM" id="SSF56112">
    <property type="entry name" value="Protein kinase-like (PK-like)"/>
    <property type="match status" value="1"/>
</dbReference>
<organism evidence="12 13">
    <name type="scientific">Mortierella alpina</name>
    <name type="common">Oleaginous fungus</name>
    <name type="synonym">Mortierella renispora</name>
    <dbReference type="NCBI Taxonomy" id="64518"/>
    <lineage>
        <taxon>Eukaryota</taxon>
        <taxon>Fungi</taxon>
        <taxon>Fungi incertae sedis</taxon>
        <taxon>Mucoromycota</taxon>
        <taxon>Mortierellomycotina</taxon>
        <taxon>Mortierellomycetes</taxon>
        <taxon>Mortierellales</taxon>
        <taxon>Mortierellaceae</taxon>
        <taxon>Mortierella</taxon>
    </lineage>
</organism>
<name>A0A9P6IZ57_MORAP</name>
<sequence length="797" mass="91488">MHAPRPDVRQSPSLEHPPPPPAGYAMPYPPVDPAQQPAPSPTVAPMLKGEDLYERVGQVGEGTYGKVYKARNKQTGEYVALKRIRMETEKDGFPITAMREIKLLQSLNHRYVVSLKELMVSKGAVYMVFEYMDHDLTGILAHPNLKFRPEHVKCLMKQLLEGLGFLHHKGVLHRDIKGSNLLVNKLGELKLADFGLARVFQKNTKRDYTNRVITLWYRPPELILGATAYGPEVDMWSAGCIMVELFTRRPIFQGHNEIMQLDCIWKTMGTPQKETWPGVDQLPWYELIKHVNSENRSSRFREMFSKYMSPAALDLAEALLSLNPKKRPTAAESLANFAYFTEEEPAACLPEDLPKIEGDWHEYESKQRKKANARPKDQQHSTQPPQPSRQPSDEIHSDHTEQDKQSLMSGSSSVEPSAAVIEQVPDAIMSAPKIMEHEFMPPAVSPSYLPYSSVTALPRPSDARAADYRGAPPQVAQPPQPYLPPPPPPIAPPTYGNESLAEQQHTLSHSHDAALNHGAAPLGRYHNPSGAYDSSRADHSAQPPGPTALSSQPVDSYMTDAHRRSVSIDESRRSSIPPPSGPDHGKSYHGDHGCDYYQRSHHYDYARDRDRNRDRDRHRERERDYGRRRGDYRREWSRDRERDRGSNSGRERDRDYDRYRDRPGRDYERDRERVRDRSHDDEDYYHRDRVRERERDGDRGRDRERERPPPEYNAGGGHDHEYDRTRSYDVDRDMQDRRIDPEAHSRRRERSEGAGEDEREKAREDDLGEMDGLVVTVVSVDNHIFLVPDVRETPFPL</sequence>
<feature type="compositionally biased region" description="Basic and acidic residues" evidence="10">
    <location>
        <begin position="560"/>
        <end position="573"/>
    </location>
</feature>
<dbReference type="SMART" id="SM00220">
    <property type="entry name" value="S_TKc"/>
    <property type="match status" value="1"/>
</dbReference>
<dbReference type="PROSITE" id="PS00108">
    <property type="entry name" value="PROTEIN_KINASE_ST"/>
    <property type="match status" value="1"/>
</dbReference>
<dbReference type="PROSITE" id="PS00107">
    <property type="entry name" value="PROTEIN_KINASE_ATP"/>
    <property type="match status" value="1"/>
</dbReference>
<evidence type="ECO:0000313" key="13">
    <source>
        <dbReference type="Proteomes" id="UP000738359"/>
    </source>
</evidence>
<evidence type="ECO:0000313" key="12">
    <source>
        <dbReference type="EMBL" id="KAF9954492.1"/>
    </source>
</evidence>
<feature type="compositionally biased region" description="Pro residues" evidence="10">
    <location>
        <begin position="475"/>
        <end position="492"/>
    </location>
</feature>
<dbReference type="CDD" id="cd07840">
    <property type="entry name" value="STKc_CDK9_like"/>
    <property type="match status" value="1"/>
</dbReference>
<dbReference type="GO" id="GO:0032968">
    <property type="term" value="P:positive regulation of transcription elongation by RNA polymerase II"/>
    <property type="evidence" value="ECO:0007669"/>
    <property type="project" value="TreeGrafter"/>
</dbReference>
<dbReference type="PROSITE" id="PS50011">
    <property type="entry name" value="PROTEIN_KINASE_DOM"/>
    <property type="match status" value="1"/>
</dbReference>
<feature type="compositionally biased region" description="Basic and acidic residues" evidence="10">
    <location>
        <begin position="717"/>
        <end position="765"/>
    </location>
</feature>
<dbReference type="InterPro" id="IPR008271">
    <property type="entry name" value="Ser/Thr_kinase_AS"/>
</dbReference>
<dbReference type="InterPro" id="IPR000719">
    <property type="entry name" value="Prot_kinase_dom"/>
</dbReference>
<accession>A0A9P6IZ57</accession>
<dbReference type="Proteomes" id="UP000738359">
    <property type="component" value="Unassembled WGS sequence"/>
</dbReference>
<dbReference type="InterPro" id="IPR050108">
    <property type="entry name" value="CDK"/>
</dbReference>
<comment type="catalytic activity">
    <reaction evidence="8">
        <text>[DNA-directed RNA polymerase] + ATP = phospho-[DNA-directed RNA polymerase] + ADP + H(+)</text>
        <dbReference type="Rhea" id="RHEA:10216"/>
        <dbReference type="Rhea" id="RHEA-COMP:11321"/>
        <dbReference type="Rhea" id="RHEA-COMP:11322"/>
        <dbReference type="ChEBI" id="CHEBI:15378"/>
        <dbReference type="ChEBI" id="CHEBI:30616"/>
        <dbReference type="ChEBI" id="CHEBI:43176"/>
        <dbReference type="ChEBI" id="CHEBI:68546"/>
        <dbReference type="ChEBI" id="CHEBI:456216"/>
        <dbReference type="EC" id="2.7.11.23"/>
    </reaction>
</comment>
<dbReference type="PANTHER" id="PTHR24056:SF546">
    <property type="entry name" value="CYCLIN-DEPENDENT KINASE 12"/>
    <property type="match status" value="1"/>
</dbReference>
<dbReference type="Pfam" id="PF00069">
    <property type="entry name" value="Pkinase"/>
    <property type="match status" value="1"/>
</dbReference>
<comment type="similarity">
    <text evidence="1">Belongs to the protein kinase superfamily. CMGC Ser/Thr protein kinase family. CDC2/CDKX subfamily.</text>
</comment>
<feature type="compositionally biased region" description="Basic and acidic residues" evidence="10">
    <location>
        <begin position="391"/>
        <end position="404"/>
    </location>
</feature>
<dbReference type="Gene3D" id="3.30.200.20">
    <property type="entry name" value="Phosphorylase Kinase, domain 1"/>
    <property type="match status" value="1"/>
</dbReference>
<dbReference type="GO" id="GO:0005524">
    <property type="term" value="F:ATP binding"/>
    <property type="evidence" value="ECO:0007669"/>
    <property type="project" value="UniProtKB-UniRule"/>
</dbReference>
<feature type="domain" description="Protein kinase" evidence="11">
    <location>
        <begin position="53"/>
        <end position="340"/>
    </location>
</feature>
<feature type="compositionally biased region" description="Polar residues" evidence="10">
    <location>
        <begin position="496"/>
        <end position="507"/>
    </location>
</feature>
<evidence type="ECO:0000259" key="11">
    <source>
        <dbReference type="PROSITE" id="PS50011"/>
    </source>
</evidence>
<feature type="compositionally biased region" description="Basic and acidic residues" evidence="10">
    <location>
        <begin position="583"/>
        <end position="594"/>
    </location>
</feature>
<evidence type="ECO:0000256" key="8">
    <source>
        <dbReference type="ARBA" id="ARBA00049280"/>
    </source>
</evidence>
<evidence type="ECO:0000256" key="7">
    <source>
        <dbReference type="ARBA" id="ARBA00022840"/>
    </source>
</evidence>
<keyword evidence="6 12" id="KW-0418">Kinase</keyword>
<dbReference type="FunFam" id="3.30.200.20:FF:000270">
    <property type="entry name" value="Serine/threonine-protein kinase bur1"/>
    <property type="match status" value="1"/>
</dbReference>
<dbReference type="OrthoDB" id="204883at2759"/>
<proteinExistence type="inferred from homology"/>
<evidence type="ECO:0000256" key="2">
    <source>
        <dbReference type="ARBA" id="ARBA00012409"/>
    </source>
</evidence>
<dbReference type="GO" id="GO:0008353">
    <property type="term" value="F:RNA polymerase II CTD heptapeptide repeat kinase activity"/>
    <property type="evidence" value="ECO:0007669"/>
    <property type="project" value="UniProtKB-EC"/>
</dbReference>
<dbReference type="PANTHER" id="PTHR24056">
    <property type="entry name" value="CELL DIVISION PROTEIN KINASE"/>
    <property type="match status" value="1"/>
</dbReference>
<feature type="region of interest" description="Disordered" evidence="10">
    <location>
        <begin position="461"/>
        <end position="767"/>
    </location>
</feature>
<feature type="compositionally biased region" description="Pro residues" evidence="10">
    <location>
        <begin position="15"/>
        <end position="42"/>
    </location>
</feature>
<keyword evidence="13" id="KW-1185">Reference proteome</keyword>
<dbReference type="FunFam" id="1.10.510.10:FF:000415">
    <property type="entry name" value="CMGC/CDK/CRK7 protein kinase, variant"/>
    <property type="match status" value="1"/>
</dbReference>
<keyword evidence="5 9" id="KW-0547">Nucleotide-binding</keyword>
<dbReference type="Gene3D" id="1.10.510.10">
    <property type="entry name" value="Transferase(Phosphotransferase) domain 1"/>
    <property type="match status" value="1"/>
</dbReference>
<evidence type="ECO:0000256" key="1">
    <source>
        <dbReference type="ARBA" id="ARBA00006485"/>
    </source>
</evidence>
<protein>
    <recommendedName>
        <fullName evidence="2">[RNA-polymerase]-subunit kinase</fullName>
        <ecNumber evidence="2">2.7.11.23</ecNumber>
    </recommendedName>
</protein>
<gene>
    <name evidence="12" type="primary">CTK1</name>
    <name evidence="12" type="ORF">BGZ70_010546</name>
</gene>
<dbReference type="EC" id="2.7.11.23" evidence="2"/>
<evidence type="ECO:0000256" key="6">
    <source>
        <dbReference type="ARBA" id="ARBA00022777"/>
    </source>
</evidence>
<dbReference type="InterPro" id="IPR017441">
    <property type="entry name" value="Protein_kinase_ATP_BS"/>
</dbReference>
<keyword evidence="7 9" id="KW-0067">ATP-binding</keyword>
<dbReference type="GO" id="GO:0008024">
    <property type="term" value="C:cyclin/CDK positive transcription elongation factor complex"/>
    <property type="evidence" value="ECO:0007669"/>
    <property type="project" value="TreeGrafter"/>
</dbReference>
<keyword evidence="3" id="KW-0723">Serine/threonine-protein kinase</keyword>